<dbReference type="GO" id="GO:0005524">
    <property type="term" value="F:ATP binding"/>
    <property type="evidence" value="ECO:0007669"/>
    <property type="project" value="UniProtKB-KW"/>
</dbReference>
<evidence type="ECO:0000256" key="11">
    <source>
        <dbReference type="ARBA" id="ARBA00023157"/>
    </source>
</evidence>
<protein>
    <recommendedName>
        <fullName evidence="4">tRNA-5-taurinomethyluridine 2-sulfurtransferase</fullName>
        <ecNumber evidence="4">2.8.1.14</ecNumber>
    </recommendedName>
</protein>
<evidence type="ECO:0000256" key="9">
    <source>
        <dbReference type="ARBA" id="ARBA00022840"/>
    </source>
</evidence>
<accession>A0A1B0FUY8</accession>
<dbReference type="SUPFAM" id="SSF52402">
    <property type="entry name" value="Adenine nucleotide alpha hydrolases-like"/>
    <property type="match status" value="1"/>
</dbReference>
<name>A0A1B0FUY8_LUTLO</name>
<comment type="function">
    <text evidence="1">Catalyzes the 2-thiolation of uridine at the wobble position (U34) of mitochondrial tRNA(Lys), tRNA(Glu) and tRNA(Gln). Required for the formation of 5-taurinomethyl-2-thiouridine (tm5s2U) of mitochondrial tRNA(Lys), tRNA(Glu), and tRNA(Gln) at the wobble position. ATP is required to activate the C2 atom of the wobble base.</text>
</comment>
<dbReference type="GO" id="GO:0061708">
    <property type="term" value="F:tRNA-5-taurinomethyluridine 2-sulfurtransferase"/>
    <property type="evidence" value="ECO:0007669"/>
    <property type="project" value="UniProtKB-EC"/>
</dbReference>
<dbReference type="PANTHER" id="PTHR11933">
    <property type="entry name" value="TRNA 5-METHYLAMINOMETHYL-2-THIOURIDYLATE -METHYLTRANSFERASE"/>
    <property type="match status" value="1"/>
</dbReference>
<evidence type="ECO:0000313" key="14">
    <source>
        <dbReference type="EnsemblMetazoa" id="LLOJ001921-PA"/>
    </source>
</evidence>
<keyword evidence="7" id="KW-0819">tRNA processing</keyword>
<dbReference type="InterPro" id="IPR004506">
    <property type="entry name" value="MnmA-like"/>
</dbReference>
<evidence type="ECO:0000256" key="2">
    <source>
        <dbReference type="ARBA" id="ARBA00004173"/>
    </source>
</evidence>
<dbReference type="GO" id="GO:0002143">
    <property type="term" value="P:tRNA wobble position uridine thiolation"/>
    <property type="evidence" value="ECO:0007669"/>
    <property type="project" value="TreeGrafter"/>
</dbReference>
<evidence type="ECO:0000256" key="3">
    <source>
        <dbReference type="ARBA" id="ARBA00006191"/>
    </source>
</evidence>
<reference evidence="14" key="3">
    <citation type="submission" date="2020-05" db="UniProtKB">
        <authorList>
            <consortium name="EnsemblMetazoa"/>
        </authorList>
    </citation>
    <scope>IDENTIFICATION</scope>
    <source>
        <strain evidence="14">Jacobina</strain>
    </source>
</reference>
<reference evidence="13" key="2">
    <citation type="journal article" date="2020" name="BMC">
        <title>Leishmania infection induces a limited differential gene expression in the sand fly midgut.</title>
        <authorList>
            <person name="Coutinho-Abreu I.V."/>
            <person name="Serafim T.D."/>
            <person name="Meneses C."/>
            <person name="Kamhawi S."/>
            <person name="Oliveira F."/>
            <person name="Valenzuela J.G."/>
        </authorList>
    </citation>
    <scope>NUCLEOTIDE SEQUENCE</scope>
    <source>
        <strain evidence="13">Jacobina</strain>
        <tissue evidence="13">Midgut</tissue>
    </source>
</reference>
<keyword evidence="5" id="KW-0820">tRNA-binding</keyword>
<keyword evidence="11" id="KW-1015">Disulfide bond</keyword>
<keyword evidence="6" id="KW-0808">Transferase</keyword>
<dbReference type="Gene3D" id="3.40.50.620">
    <property type="entry name" value="HUPs"/>
    <property type="match status" value="1"/>
</dbReference>
<evidence type="ECO:0000313" key="13">
    <source>
        <dbReference type="EMBL" id="MBC1174374.1"/>
    </source>
</evidence>
<proteinExistence type="inferred from homology"/>
<evidence type="ECO:0000256" key="7">
    <source>
        <dbReference type="ARBA" id="ARBA00022694"/>
    </source>
</evidence>
<dbReference type="EC" id="2.8.1.14" evidence="4"/>
<keyword evidence="10" id="KW-0694">RNA-binding</keyword>
<dbReference type="FunFam" id="3.40.50.620:FF:000104">
    <property type="entry name" value="Mitochondrial tRNA-specific 2-thiouridylase 1"/>
    <property type="match status" value="1"/>
</dbReference>
<evidence type="ECO:0000256" key="6">
    <source>
        <dbReference type="ARBA" id="ARBA00022679"/>
    </source>
</evidence>
<dbReference type="VEuPathDB" id="VectorBase:LLOJ001921"/>
<evidence type="ECO:0000256" key="5">
    <source>
        <dbReference type="ARBA" id="ARBA00022555"/>
    </source>
</evidence>
<comment type="subcellular location">
    <subcellularLocation>
        <location evidence="2">Mitochondrion</location>
    </subcellularLocation>
</comment>
<dbReference type="EnsemblMetazoa" id="LLOJ001921-RA">
    <property type="protein sequence ID" value="LLOJ001921-PA"/>
    <property type="gene ID" value="LLOJ001921"/>
</dbReference>
<dbReference type="CDD" id="cd01998">
    <property type="entry name" value="MnmA_TRMU-like"/>
    <property type="match status" value="1"/>
</dbReference>
<comment type="catalytic activity">
    <reaction evidence="12">
        <text>5-taurinomethyluridine(34) in tRNA + S-sulfanyl-L-cysteinyl-[protein] + AH2 + ATP = 5-taurinomethyl-2-thiouridine(34) in tRNA + L-cysteinyl-[protein] + A + AMP + diphosphate + H(+)</text>
        <dbReference type="Rhea" id="RHEA:47040"/>
        <dbReference type="Rhea" id="RHEA-COMP:10131"/>
        <dbReference type="Rhea" id="RHEA-COMP:11726"/>
        <dbReference type="Rhea" id="RHEA-COMP:11732"/>
        <dbReference type="Rhea" id="RHEA-COMP:11733"/>
        <dbReference type="ChEBI" id="CHEBI:13193"/>
        <dbReference type="ChEBI" id="CHEBI:15378"/>
        <dbReference type="ChEBI" id="CHEBI:17499"/>
        <dbReference type="ChEBI" id="CHEBI:29950"/>
        <dbReference type="ChEBI" id="CHEBI:30616"/>
        <dbReference type="ChEBI" id="CHEBI:33019"/>
        <dbReference type="ChEBI" id="CHEBI:61963"/>
        <dbReference type="ChEBI" id="CHEBI:87171"/>
        <dbReference type="ChEBI" id="CHEBI:87172"/>
        <dbReference type="ChEBI" id="CHEBI:456215"/>
        <dbReference type="EC" id="2.8.1.14"/>
    </reaction>
</comment>
<evidence type="ECO:0000256" key="4">
    <source>
        <dbReference type="ARBA" id="ARBA00011953"/>
    </source>
</evidence>
<comment type="similarity">
    <text evidence="3">Belongs to the MnmA/TRMU family.</text>
</comment>
<dbReference type="AlphaFoldDB" id="A0A1B0FUY8"/>
<keyword evidence="8" id="KW-0547">Nucleotide-binding</keyword>
<reference evidence="15" key="1">
    <citation type="submission" date="2012-05" db="EMBL/GenBank/DDBJ databases">
        <title>Whole Genome Assembly of Lutzomyia longipalpis.</title>
        <authorList>
            <person name="Richards S."/>
            <person name="Qu C."/>
            <person name="Dillon R."/>
            <person name="Worley K."/>
            <person name="Scherer S."/>
            <person name="Batterton M."/>
            <person name="Taylor A."/>
            <person name="Hawes A."/>
            <person name="Hernandez B."/>
            <person name="Kovar C."/>
            <person name="Mandapat C."/>
            <person name="Pham C."/>
            <person name="Qu C."/>
            <person name="Jing C."/>
            <person name="Bess C."/>
            <person name="Bandaranaike D."/>
            <person name="Ngo D."/>
            <person name="Ongeri F."/>
            <person name="Arias F."/>
            <person name="Lara F."/>
            <person name="Weissenberger G."/>
            <person name="Kamau G."/>
            <person name="Han H."/>
            <person name="Shen H."/>
            <person name="Dinh H."/>
            <person name="Khalil I."/>
            <person name="Jones J."/>
            <person name="Shafer J."/>
            <person name="Jayaseelan J."/>
            <person name="Quiroz J."/>
            <person name="Blankenburg K."/>
            <person name="Nguyen L."/>
            <person name="Jackson L."/>
            <person name="Francisco L."/>
            <person name="Tang L.-Y."/>
            <person name="Pu L.-L."/>
            <person name="Perales L."/>
            <person name="Lorensuhewa L."/>
            <person name="Munidasa M."/>
            <person name="Coyle M."/>
            <person name="Taylor M."/>
            <person name="Puazo M."/>
            <person name="Firestine M."/>
            <person name="Scheel M."/>
            <person name="Javaid M."/>
            <person name="Wang M."/>
            <person name="Li M."/>
            <person name="Tabassum N."/>
            <person name="Saada N."/>
            <person name="Osuji N."/>
            <person name="Aqrawi P."/>
            <person name="Fu Q."/>
            <person name="Thornton R."/>
            <person name="Raj R."/>
            <person name="Goodspeed R."/>
            <person name="Mata R."/>
            <person name="Najjar R."/>
            <person name="Gubbala S."/>
            <person name="Lee S."/>
            <person name="Denson S."/>
            <person name="Patil S."/>
            <person name="Macmil S."/>
            <person name="Qi S."/>
            <person name="Matskevitch T."/>
            <person name="Palculict T."/>
            <person name="Mathew T."/>
            <person name="Vee V."/>
            <person name="Velamala V."/>
            <person name="Korchina V."/>
            <person name="Cai W."/>
            <person name="Liu W."/>
            <person name="Dai W."/>
            <person name="Zou X."/>
            <person name="Zhu Y."/>
            <person name="Zhang Y."/>
            <person name="Wu Y.-Q."/>
            <person name="Xin Y."/>
            <person name="Nazarath L."/>
            <person name="Kovar C."/>
            <person name="Han Y."/>
            <person name="Muzny D."/>
            <person name="Gibbs R."/>
        </authorList>
    </citation>
    <scope>NUCLEOTIDE SEQUENCE [LARGE SCALE GENOMIC DNA]</scope>
    <source>
        <strain evidence="15">Jacobina</strain>
    </source>
</reference>
<evidence type="ECO:0000256" key="8">
    <source>
        <dbReference type="ARBA" id="ARBA00022741"/>
    </source>
</evidence>
<dbReference type="InterPro" id="IPR014729">
    <property type="entry name" value="Rossmann-like_a/b/a_fold"/>
</dbReference>
<dbReference type="EMBL" id="GITU01005671">
    <property type="protein sequence ID" value="MBC1174374.1"/>
    <property type="molecule type" value="Transcribed_RNA"/>
</dbReference>
<sequence length="185" mass="21383">MLFKTVALGISGGVDSAVAALLLKNRGFQVKGVFMRNWDIADEKTMCTGDRDWEDAQRVCRHLGIPLIHVNFVKEYWNNVFRDFLRDYESGYTPNPDILCNRYIKFDHFFSYATNKEKLAADAIATGHYAKTNFGNFLENYTKNRNVKLLQAKDTFKDQTFFLSRVPQKALRRTMFPLGDMTKGE</sequence>
<dbReference type="Pfam" id="PF03054">
    <property type="entry name" value="tRNA_Me_trans"/>
    <property type="match status" value="1"/>
</dbReference>
<evidence type="ECO:0000256" key="12">
    <source>
        <dbReference type="ARBA" id="ARBA00049564"/>
    </source>
</evidence>
<keyword evidence="15" id="KW-1185">Reference proteome</keyword>
<dbReference type="Proteomes" id="UP000092461">
    <property type="component" value="Unassembled WGS sequence"/>
</dbReference>
<evidence type="ECO:0000256" key="10">
    <source>
        <dbReference type="ARBA" id="ARBA00022884"/>
    </source>
</evidence>
<dbReference type="VEuPathDB" id="VectorBase:LLONM1_007770"/>
<dbReference type="EMBL" id="AJWK01006428">
    <property type="status" value="NOT_ANNOTATED_CDS"/>
    <property type="molecule type" value="Genomic_DNA"/>
</dbReference>
<dbReference type="PANTHER" id="PTHR11933:SF5">
    <property type="entry name" value="MITOCHONDRIAL TRNA-SPECIFIC 2-THIOURIDYLASE 1"/>
    <property type="match status" value="1"/>
</dbReference>
<dbReference type="GO" id="GO:0005739">
    <property type="term" value="C:mitochondrion"/>
    <property type="evidence" value="ECO:0007669"/>
    <property type="project" value="UniProtKB-SubCell"/>
</dbReference>
<organism evidence="14 15">
    <name type="scientific">Lutzomyia longipalpis</name>
    <name type="common">Sand fly</name>
    <dbReference type="NCBI Taxonomy" id="7200"/>
    <lineage>
        <taxon>Eukaryota</taxon>
        <taxon>Metazoa</taxon>
        <taxon>Ecdysozoa</taxon>
        <taxon>Arthropoda</taxon>
        <taxon>Hexapoda</taxon>
        <taxon>Insecta</taxon>
        <taxon>Pterygota</taxon>
        <taxon>Neoptera</taxon>
        <taxon>Endopterygota</taxon>
        <taxon>Diptera</taxon>
        <taxon>Nematocera</taxon>
        <taxon>Psychodoidea</taxon>
        <taxon>Psychodidae</taxon>
        <taxon>Lutzomyia</taxon>
        <taxon>Lutzomyia</taxon>
    </lineage>
</organism>
<evidence type="ECO:0000256" key="1">
    <source>
        <dbReference type="ARBA" id="ARBA00003986"/>
    </source>
</evidence>
<evidence type="ECO:0000313" key="15">
    <source>
        <dbReference type="Proteomes" id="UP000092461"/>
    </source>
</evidence>
<keyword evidence="9" id="KW-0067">ATP-binding</keyword>
<dbReference type="GO" id="GO:0000049">
    <property type="term" value="F:tRNA binding"/>
    <property type="evidence" value="ECO:0007669"/>
    <property type="project" value="UniProtKB-KW"/>
</dbReference>